<evidence type="ECO:0000256" key="3">
    <source>
        <dbReference type="ARBA" id="ARBA00022692"/>
    </source>
</evidence>
<evidence type="ECO:0000256" key="6">
    <source>
        <dbReference type="ARBA" id="ARBA00023136"/>
    </source>
</evidence>
<dbReference type="InterPro" id="IPR050119">
    <property type="entry name" value="CCR1-9-like"/>
</dbReference>
<dbReference type="Ensembl" id="ENSCMIT00000048029.1">
    <property type="protein sequence ID" value="ENSCMIP00000047358.1"/>
    <property type="gene ID" value="ENSCMIG00000019422.1"/>
</dbReference>
<evidence type="ECO:0000256" key="4">
    <source>
        <dbReference type="ARBA" id="ARBA00022989"/>
    </source>
</evidence>
<feature type="transmembrane region" description="Helical" evidence="11">
    <location>
        <begin position="160"/>
        <end position="178"/>
    </location>
</feature>
<keyword evidence="4 11" id="KW-1133">Transmembrane helix</keyword>
<dbReference type="Gene3D" id="1.20.1070.10">
    <property type="entry name" value="Rhodopsin 7-helix transmembrane proteins"/>
    <property type="match status" value="1"/>
</dbReference>
<evidence type="ECO:0000256" key="2">
    <source>
        <dbReference type="ARBA" id="ARBA00022475"/>
    </source>
</evidence>
<keyword evidence="14" id="KW-1185">Reference proteome</keyword>
<evidence type="ECO:0000256" key="5">
    <source>
        <dbReference type="ARBA" id="ARBA00023040"/>
    </source>
</evidence>
<keyword evidence="9 10" id="KW-0807">Transducer</keyword>
<dbReference type="CDD" id="cd15175">
    <property type="entry name" value="7tmA_CCR7"/>
    <property type="match status" value="1"/>
</dbReference>
<dbReference type="AlphaFoldDB" id="A0A4W3K776"/>
<evidence type="ECO:0000313" key="14">
    <source>
        <dbReference type="Proteomes" id="UP000314986"/>
    </source>
</evidence>
<dbReference type="PROSITE" id="PS50262">
    <property type="entry name" value="G_PROTEIN_RECEP_F1_2"/>
    <property type="match status" value="1"/>
</dbReference>
<dbReference type="Proteomes" id="UP000314986">
    <property type="component" value="Unassembled WGS sequence"/>
</dbReference>
<reference evidence="14" key="2">
    <citation type="journal article" date="2007" name="PLoS Biol.">
        <title>Survey sequencing and comparative analysis of the elephant shark (Callorhinchus milii) genome.</title>
        <authorList>
            <person name="Venkatesh B."/>
            <person name="Kirkness E.F."/>
            <person name="Loh Y.H."/>
            <person name="Halpern A.L."/>
            <person name="Lee A.P."/>
            <person name="Johnson J."/>
            <person name="Dandona N."/>
            <person name="Viswanathan L.D."/>
            <person name="Tay A."/>
            <person name="Venter J.C."/>
            <person name="Strausberg R.L."/>
            <person name="Brenner S."/>
        </authorList>
    </citation>
    <scope>NUCLEOTIDE SEQUENCE [LARGE SCALE GENOMIC DNA]</scope>
</reference>
<keyword evidence="5 10" id="KW-0297">G-protein coupled receptor</keyword>
<dbReference type="PANTHER" id="PTHR10489">
    <property type="entry name" value="CELL ADHESION MOLECULE"/>
    <property type="match status" value="1"/>
</dbReference>
<evidence type="ECO:0000256" key="1">
    <source>
        <dbReference type="ARBA" id="ARBA00004651"/>
    </source>
</evidence>
<sequence>MAMSHVRSEVTTFHLMKMWGGLEIVLKTIRDRVGVRASDVTMTELLGFEFTTEDYNDVGTFDPNVDYRDFVSQCEMQEVRSFRESFLPVMYAVICVLGVLGNGLVVLTFIYFKRLKTMTDIYLLNLALADLLFLFTLPFWAVSVVKQWIFGQPMCRTVCVLYKLSFFSGMLLLMCISIDRYFSIVRAASAHRHRSRAVYYSKIISGGVWILAFILSMPELLYSEEIQRGGILVCKLRSNNNTMMFTTSAQLAMGFFIPFLVMIFCYSVIVKTLLISRSFEKNKAIKVIFSVVVVFILFQLPYNSVMLLDTISSIKANITNCDVNKRLNMALDVTKSLAYVRCCLNPFLYAFIGVKFRKDLLRLLKGMGCLSSQRLLAYINVKSSLSSKRGSIATDTDSTTTYSP</sequence>
<dbReference type="InterPro" id="IPR000276">
    <property type="entry name" value="GPCR_Rhodpsn"/>
</dbReference>
<feature type="transmembrane region" description="Helical" evidence="11">
    <location>
        <begin position="251"/>
        <end position="272"/>
    </location>
</feature>
<reference evidence="13" key="5">
    <citation type="submission" date="2025-09" db="UniProtKB">
        <authorList>
            <consortium name="Ensembl"/>
        </authorList>
    </citation>
    <scope>IDENTIFICATION</scope>
</reference>
<dbReference type="PRINTS" id="PR00657">
    <property type="entry name" value="CCCHEMOKINER"/>
</dbReference>
<keyword evidence="7 10" id="KW-0675">Receptor</keyword>
<evidence type="ECO:0000313" key="13">
    <source>
        <dbReference type="Ensembl" id="ENSCMIP00000047358.1"/>
    </source>
</evidence>
<keyword evidence="3 10" id="KW-0812">Transmembrane</keyword>
<dbReference type="GO" id="GO:0035757">
    <property type="term" value="F:chemokine (C-C motif) ligand 19 binding"/>
    <property type="evidence" value="ECO:0007669"/>
    <property type="project" value="TreeGrafter"/>
</dbReference>
<dbReference type="OMA" id="TLACFRC"/>
<dbReference type="PANTHER" id="PTHR10489:SF635">
    <property type="entry name" value="C-C CHEMOKINE RECEPTOR TYPE 7"/>
    <property type="match status" value="1"/>
</dbReference>
<accession>A0A4W3K776</accession>
<dbReference type="SUPFAM" id="SSF81321">
    <property type="entry name" value="Family A G protein-coupled receptor-like"/>
    <property type="match status" value="1"/>
</dbReference>
<keyword evidence="6 11" id="KW-0472">Membrane</keyword>
<feature type="transmembrane region" description="Helical" evidence="11">
    <location>
        <begin position="338"/>
        <end position="356"/>
    </location>
</feature>
<dbReference type="PRINTS" id="PR00641">
    <property type="entry name" value="CHEMOKINER7"/>
</dbReference>
<dbReference type="InParanoid" id="A0A4W3K776"/>
<dbReference type="GO" id="GO:0006955">
    <property type="term" value="P:immune response"/>
    <property type="evidence" value="ECO:0007669"/>
    <property type="project" value="InterPro"/>
</dbReference>
<keyword evidence="8" id="KW-0325">Glycoprotein</keyword>
<evidence type="ECO:0000259" key="12">
    <source>
        <dbReference type="PROSITE" id="PS50262"/>
    </source>
</evidence>
<dbReference type="GO" id="GO:0007204">
    <property type="term" value="P:positive regulation of cytosolic calcium ion concentration"/>
    <property type="evidence" value="ECO:0007669"/>
    <property type="project" value="TreeGrafter"/>
</dbReference>
<dbReference type="FunFam" id="1.20.1070.10:FF:000035">
    <property type="entry name" value="C-C chemokine receptor type 6"/>
    <property type="match status" value="1"/>
</dbReference>
<feature type="transmembrane region" description="Helical" evidence="11">
    <location>
        <begin position="121"/>
        <end position="140"/>
    </location>
</feature>
<dbReference type="GO" id="GO:0019722">
    <property type="term" value="P:calcium-mediated signaling"/>
    <property type="evidence" value="ECO:0007669"/>
    <property type="project" value="TreeGrafter"/>
</dbReference>
<protein>
    <submittedName>
        <fullName evidence="13">Chemokine (C-C motif) receptor 7</fullName>
    </submittedName>
</protein>
<reference evidence="13" key="4">
    <citation type="submission" date="2025-08" db="UniProtKB">
        <authorList>
            <consortium name="Ensembl"/>
        </authorList>
    </citation>
    <scope>IDENTIFICATION</scope>
</reference>
<dbReference type="GO" id="GO:0035758">
    <property type="term" value="F:chemokine (C-C motif) ligand 21 binding"/>
    <property type="evidence" value="ECO:0007669"/>
    <property type="project" value="TreeGrafter"/>
</dbReference>
<feature type="domain" description="G-protein coupled receptors family 1 profile" evidence="12">
    <location>
        <begin position="101"/>
        <end position="349"/>
    </location>
</feature>
<dbReference type="InterPro" id="IPR000355">
    <property type="entry name" value="Chemokine_rcpt"/>
</dbReference>
<comment type="similarity">
    <text evidence="10">Belongs to the G-protein coupled receptor 1 family.</text>
</comment>
<evidence type="ECO:0000256" key="10">
    <source>
        <dbReference type="RuleBase" id="RU000688"/>
    </source>
</evidence>
<dbReference type="Pfam" id="PF00001">
    <property type="entry name" value="7tm_1"/>
    <property type="match status" value="1"/>
</dbReference>
<feature type="transmembrane region" description="Helical" evidence="11">
    <location>
        <begin position="284"/>
        <end position="302"/>
    </location>
</feature>
<reference evidence="14" key="3">
    <citation type="journal article" date="2014" name="Nature">
        <title>Elephant shark genome provides unique insights into gnathostome evolution.</title>
        <authorList>
            <consortium name="International Elephant Shark Genome Sequencing Consortium"/>
            <person name="Venkatesh B."/>
            <person name="Lee A.P."/>
            <person name="Ravi V."/>
            <person name="Maurya A.K."/>
            <person name="Lian M.M."/>
            <person name="Swann J.B."/>
            <person name="Ohta Y."/>
            <person name="Flajnik M.F."/>
            <person name="Sutoh Y."/>
            <person name="Kasahara M."/>
            <person name="Hoon S."/>
            <person name="Gangu V."/>
            <person name="Roy S.W."/>
            <person name="Irimia M."/>
            <person name="Korzh V."/>
            <person name="Kondrychyn I."/>
            <person name="Lim Z.W."/>
            <person name="Tay B.H."/>
            <person name="Tohari S."/>
            <person name="Kong K.W."/>
            <person name="Ho S."/>
            <person name="Lorente-Galdos B."/>
            <person name="Quilez J."/>
            <person name="Marques-Bonet T."/>
            <person name="Raney B.J."/>
            <person name="Ingham P.W."/>
            <person name="Tay A."/>
            <person name="Hillier L.W."/>
            <person name="Minx P."/>
            <person name="Boehm T."/>
            <person name="Wilson R.K."/>
            <person name="Brenner S."/>
            <person name="Warren W.C."/>
        </authorList>
    </citation>
    <scope>NUCLEOTIDE SEQUENCE [LARGE SCALE GENOMIC DNA]</scope>
</reference>
<dbReference type="InterPro" id="IPR017452">
    <property type="entry name" value="GPCR_Rhodpsn_7TM"/>
</dbReference>
<organism evidence="13 14">
    <name type="scientific">Callorhinchus milii</name>
    <name type="common">Ghost shark</name>
    <dbReference type="NCBI Taxonomy" id="7868"/>
    <lineage>
        <taxon>Eukaryota</taxon>
        <taxon>Metazoa</taxon>
        <taxon>Chordata</taxon>
        <taxon>Craniata</taxon>
        <taxon>Vertebrata</taxon>
        <taxon>Chondrichthyes</taxon>
        <taxon>Holocephali</taxon>
        <taxon>Chimaeriformes</taxon>
        <taxon>Callorhinchidae</taxon>
        <taxon>Callorhinchus</taxon>
    </lineage>
</organism>
<dbReference type="FunCoup" id="A0A4W3K776">
    <property type="interactions" value="24"/>
</dbReference>
<feature type="transmembrane region" description="Helical" evidence="11">
    <location>
        <begin position="199"/>
        <end position="217"/>
    </location>
</feature>
<dbReference type="GO" id="GO:0038117">
    <property type="term" value="F:C-C motif chemokine 19 receptor activity"/>
    <property type="evidence" value="ECO:0007669"/>
    <property type="project" value="TreeGrafter"/>
</dbReference>
<feature type="transmembrane region" description="Helical" evidence="11">
    <location>
        <begin position="89"/>
        <end position="112"/>
    </location>
</feature>
<dbReference type="GO" id="GO:0060326">
    <property type="term" value="P:cell chemotaxis"/>
    <property type="evidence" value="ECO:0007669"/>
    <property type="project" value="TreeGrafter"/>
</dbReference>
<name>A0A4W3K776_CALMI</name>
<dbReference type="PRINTS" id="PR00237">
    <property type="entry name" value="GPCRRHODOPSN"/>
</dbReference>
<dbReference type="STRING" id="7868.ENSCMIP00000047358"/>
<dbReference type="GO" id="GO:0009897">
    <property type="term" value="C:external side of plasma membrane"/>
    <property type="evidence" value="ECO:0007669"/>
    <property type="project" value="TreeGrafter"/>
</dbReference>
<dbReference type="GeneTree" id="ENSGT01030000234667"/>
<proteinExistence type="inferred from homology"/>
<reference evidence="14" key="1">
    <citation type="journal article" date="2006" name="Science">
        <title>Ancient noncoding elements conserved in the human genome.</title>
        <authorList>
            <person name="Venkatesh B."/>
            <person name="Kirkness E.F."/>
            <person name="Loh Y.H."/>
            <person name="Halpern A.L."/>
            <person name="Lee A.P."/>
            <person name="Johnson J."/>
            <person name="Dandona N."/>
            <person name="Viswanathan L.D."/>
            <person name="Tay A."/>
            <person name="Venter J.C."/>
            <person name="Strausberg R.L."/>
            <person name="Brenner S."/>
        </authorList>
    </citation>
    <scope>NUCLEOTIDE SEQUENCE [LARGE SCALE GENOMIC DNA]</scope>
</reference>
<comment type="subcellular location">
    <subcellularLocation>
        <location evidence="1">Cell membrane</location>
        <topology evidence="1">Multi-pass membrane protein</topology>
    </subcellularLocation>
</comment>
<evidence type="ECO:0000256" key="7">
    <source>
        <dbReference type="ARBA" id="ARBA00023170"/>
    </source>
</evidence>
<evidence type="ECO:0000256" key="9">
    <source>
        <dbReference type="ARBA" id="ARBA00023224"/>
    </source>
</evidence>
<dbReference type="PROSITE" id="PS00237">
    <property type="entry name" value="G_PROTEIN_RECEP_F1_1"/>
    <property type="match status" value="1"/>
</dbReference>
<dbReference type="InterPro" id="IPR001718">
    <property type="entry name" value="Chemokine_CCR7"/>
</dbReference>
<evidence type="ECO:0000256" key="8">
    <source>
        <dbReference type="ARBA" id="ARBA00023180"/>
    </source>
</evidence>
<keyword evidence="2" id="KW-1003">Cell membrane</keyword>
<evidence type="ECO:0000256" key="11">
    <source>
        <dbReference type="SAM" id="Phobius"/>
    </source>
</evidence>
<dbReference type="GO" id="GO:0006954">
    <property type="term" value="P:inflammatory response"/>
    <property type="evidence" value="ECO:0007669"/>
    <property type="project" value="InterPro"/>
</dbReference>